<dbReference type="InterPro" id="IPR007848">
    <property type="entry name" value="Small_mtfrase_dom"/>
</dbReference>
<evidence type="ECO:0000259" key="7">
    <source>
        <dbReference type="Pfam" id="PF17827"/>
    </source>
</evidence>
<dbReference type="InterPro" id="IPR019874">
    <property type="entry name" value="RF_methyltr_PrmC"/>
</dbReference>
<dbReference type="HAMAP" id="MF_02126">
    <property type="entry name" value="RF_methyltr_PrmC"/>
    <property type="match status" value="1"/>
</dbReference>
<gene>
    <name evidence="5 8" type="primary">prmC</name>
    <name evidence="8" type="ORF">DXA38_20900</name>
</gene>
<dbReference type="Gene3D" id="1.10.8.10">
    <property type="entry name" value="DNA helicase RuvA subunit, C-terminal domain"/>
    <property type="match status" value="1"/>
</dbReference>
<dbReference type="CDD" id="cd02440">
    <property type="entry name" value="AdoMet_MTases"/>
    <property type="match status" value="1"/>
</dbReference>
<evidence type="ECO:0000256" key="1">
    <source>
        <dbReference type="ARBA" id="ARBA00022603"/>
    </source>
</evidence>
<dbReference type="GO" id="GO:0003676">
    <property type="term" value="F:nucleic acid binding"/>
    <property type="evidence" value="ECO:0007669"/>
    <property type="project" value="InterPro"/>
</dbReference>
<dbReference type="InterPro" id="IPR040758">
    <property type="entry name" value="PrmC_N"/>
</dbReference>
<dbReference type="SUPFAM" id="SSF53335">
    <property type="entry name" value="S-adenosyl-L-methionine-dependent methyltransferases"/>
    <property type="match status" value="1"/>
</dbReference>
<dbReference type="Gene3D" id="3.40.50.150">
    <property type="entry name" value="Vaccinia Virus protein VP39"/>
    <property type="match status" value="1"/>
</dbReference>
<evidence type="ECO:0000313" key="9">
    <source>
        <dbReference type="Proteomes" id="UP000260025"/>
    </source>
</evidence>
<comment type="caution">
    <text evidence="5">Lacks conserved residue(s) required for the propagation of feature annotation.</text>
</comment>
<feature type="binding site" evidence="5">
    <location>
        <position position="190"/>
    </location>
    <ligand>
        <name>S-adenosyl-L-methionine</name>
        <dbReference type="ChEBI" id="CHEBI:59789"/>
    </ligand>
</feature>
<dbReference type="InterPro" id="IPR002052">
    <property type="entry name" value="DNA_methylase_N6_adenine_CS"/>
</dbReference>
<evidence type="ECO:0000259" key="6">
    <source>
        <dbReference type="Pfam" id="PF05175"/>
    </source>
</evidence>
<dbReference type="EMBL" id="QVEV01000056">
    <property type="protein sequence ID" value="RGC09514.1"/>
    <property type="molecule type" value="Genomic_DNA"/>
</dbReference>
<comment type="catalytic activity">
    <reaction evidence="4 5">
        <text>L-glutaminyl-[peptide chain release factor] + S-adenosyl-L-methionine = N(5)-methyl-L-glutaminyl-[peptide chain release factor] + S-adenosyl-L-homocysteine + H(+)</text>
        <dbReference type="Rhea" id="RHEA:42896"/>
        <dbReference type="Rhea" id="RHEA-COMP:10271"/>
        <dbReference type="Rhea" id="RHEA-COMP:10272"/>
        <dbReference type="ChEBI" id="CHEBI:15378"/>
        <dbReference type="ChEBI" id="CHEBI:30011"/>
        <dbReference type="ChEBI" id="CHEBI:57856"/>
        <dbReference type="ChEBI" id="CHEBI:59789"/>
        <dbReference type="ChEBI" id="CHEBI:61891"/>
        <dbReference type="EC" id="2.1.1.297"/>
    </reaction>
</comment>
<reference evidence="8 9" key="1">
    <citation type="submission" date="2018-08" db="EMBL/GenBank/DDBJ databases">
        <title>A genome reference for cultivated species of the human gut microbiota.</title>
        <authorList>
            <person name="Zou Y."/>
            <person name="Xue W."/>
            <person name="Luo G."/>
        </authorList>
    </citation>
    <scope>NUCLEOTIDE SEQUENCE [LARGE SCALE GENOMIC DNA]</scope>
    <source>
        <strain evidence="8 9">OF01-2LB</strain>
    </source>
</reference>
<organism evidence="8 9">
    <name type="scientific">Clostridium innocuum</name>
    <dbReference type="NCBI Taxonomy" id="1522"/>
    <lineage>
        <taxon>Bacteria</taxon>
        <taxon>Bacillati</taxon>
        <taxon>Bacillota</taxon>
        <taxon>Clostridia</taxon>
        <taxon>Eubacteriales</taxon>
        <taxon>Clostridiaceae</taxon>
        <taxon>Clostridium</taxon>
    </lineage>
</organism>
<accession>A0A3E2VH52</accession>
<evidence type="ECO:0000256" key="3">
    <source>
        <dbReference type="ARBA" id="ARBA00022691"/>
    </source>
</evidence>
<comment type="caution">
    <text evidence="8">The sequence shown here is derived from an EMBL/GenBank/DDBJ whole genome shotgun (WGS) entry which is preliminary data.</text>
</comment>
<evidence type="ECO:0000256" key="4">
    <source>
        <dbReference type="ARBA" id="ARBA00048391"/>
    </source>
</evidence>
<name>A0A3E2VH52_CLOIN</name>
<dbReference type="PANTHER" id="PTHR18895:SF74">
    <property type="entry name" value="MTRF1L RELEASE FACTOR GLUTAMINE METHYLTRANSFERASE"/>
    <property type="match status" value="1"/>
</dbReference>
<feature type="domain" description="Methyltransferase small" evidence="6">
    <location>
        <begin position="109"/>
        <end position="196"/>
    </location>
</feature>
<proteinExistence type="inferred from homology"/>
<dbReference type="NCBIfam" id="TIGR03534">
    <property type="entry name" value="RF_mod_PrmC"/>
    <property type="match status" value="1"/>
</dbReference>
<comment type="similarity">
    <text evidence="5">Belongs to the protein N5-glutamine methyltransferase family. PrmC subfamily.</text>
</comment>
<dbReference type="PANTHER" id="PTHR18895">
    <property type="entry name" value="HEMK METHYLTRANSFERASE"/>
    <property type="match status" value="1"/>
</dbReference>
<dbReference type="GO" id="GO:0102559">
    <property type="term" value="F:peptide chain release factor N(5)-glutamine methyltransferase activity"/>
    <property type="evidence" value="ECO:0007669"/>
    <property type="project" value="UniProtKB-EC"/>
</dbReference>
<feature type="binding site" evidence="5">
    <location>
        <position position="146"/>
    </location>
    <ligand>
        <name>S-adenosyl-L-methionine</name>
        <dbReference type="ChEBI" id="CHEBI:59789"/>
    </ligand>
</feature>
<dbReference type="Proteomes" id="UP000260025">
    <property type="component" value="Unassembled WGS sequence"/>
</dbReference>
<keyword evidence="1 5" id="KW-0489">Methyltransferase</keyword>
<evidence type="ECO:0000256" key="5">
    <source>
        <dbReference type="HAMAP-Rule" id="MF_02126"/>
    </source>
</evidence>
<sequence length="286" mass="32586">MSSYHSVLKHAQARMEEAGYGEQSALLYMLELTNKEAHNLYMEFEEEMQPELEEVYEAGIQRLLTGVPLGHVLGFEWFYGYRFTVNEDVLIPRPETEELVANILAAYDEHFSSQNNVTAVDIGTGSGAIAISLKKEEPNLHMMATDISEQAVAVAKKNADDHAAIVNFMVGDMLQPLIERDLKVDILISNPPYIPREEEMEHSVVDYEPHVALFGGEDGLKFYRIIFENASKVLKERAMMAFEMGYNQKEALSAEARKYFPDARIEVLKDMSGKNRMLFVYLNMER</sequence>
<dbReference type="InterPro" id="IPR050320">
    <property type="entry name" value="N5-glutamine_MTase"/>
</dbReference>
<feature type="domain" description="Release factor glutamine methyltransferase N-terminal" evidence="7">
    <location>
        <begin position="7"/>
        <end position="74"/>
    </location>
</feature>
<dbReference type="RefSeq" id="WP_117444868.1">
    <property type="nucleotide sequence ID" value="NZ_JAJFEN010000070.1"/>
</dbReference>
<evidence type="ECO:0000256" key="2">
    <source>
        <dbReference type="ARBA" id="ARBA00022679"/>
    </source>
</evidence>
<dbReference type="EC" id="2.1.1.297" evidence="5"/>
<feature type="binding site" evidence="5">
    <location>
        <begin position="123"/>
        <end position="127"/>
    </location>
    <ligand>
        <name>S-adenosyl-L-methionine</name>
        <dbReference type="ChEBI" id="CHEBI:59789"/>
    </ligand>
</feature>
<dbReference type="Pfam" id="PF05175">
    <property type="entry name" value="MTS"/>
    <property type="match status" value="1"/>
</dbReference>
<dbReference type="InterPro" id="IPR004556">
    <property type="entry name" value="HemK-like"/>
</dbReference>
<evidence type="ECO:0000313" key="8">
    <source>
        <dbReference type="EMBL" id="RGC09514.1"/>
    </source>
</evidence>
<comment type="function">
    <text evidence="5">Methylates the class 1 translation termination release factors RF1/PrfA and RF2/PrfB on the glutamine residue of the universally conserved GGQ motif.</text>
</comment>
<dbReference type="AlphaFoldDB" id="A0A3E2VH52"/>
<dbReference type="NCBIfam" id="TIGR00536">
    <property type="entry name" value="hemK_fam"/>
    <property type="match status" value="1"/>
</dbReference>
<keyword evidence="3 5" id="KW-0949">S-adenosyl-L-methionine</keyword>
<dbReference type="PROSITE" id="PS00092">
    <property type="entry name" value="N6_MTASE"/>
    <property type="match status" value="1"/>
</dbReference>
<protein>
    <recommendedName>
        <fullName evidence="5">Release factor glutamine methyltransferase</fullName>
        <shortName evidence="5">RF MTase</shortName>
        <ecNumber evidence="5">2.1.1.297</ecNumber>
    </recommendedName>
    <alternativeName>
        <fullName evidence="5">N5-glutamine methyltransferase PrmC</fullName>
    </alternativeName>
    <alternativeName>
        <fullName evidence="5">Protein-(glutamine-N5) MTase PrmC</fullName>
    </alternativeName>
    <alternativeName>
        <fullName evidence="5">Protein-glutamine N-methyltransferase PrmC</fullName>
    </alternativeName>
</protein>
<feature type="binding site" evidence="5">
    <location>
        <begin position="190"/>
        <end position="193"/>
    </location>
    <ligand>
        <name>substrate</name>
    </ligand>
</feature>
<dbReference type="OrthoDB" id="9800643at2"/>
<dbReference type="Pfam" id="PF17827">
    <property type="entry name" value="PrmC_N"/>
    <property type="match status" value="1"/>
</dbReference>
<dbReference type="GO" id="GO:0032259">
    <property type="term" value="P:methylation"/>
    <property type="evidence" value="ECO:0007669"/>
    <property type="project" value="UniProtKB-KW"/>
</dbReference>
<keyword evidence="2 5" id="KW-0808">Transferase</keyword>
<dbReference type="InterPro" id="IPR029063">
    <property type="entry name" value="SAM-dependent_MTases_sf"/>
</dbReference>